<gene>
    <name evidence="2" type="primary">wac</name>
</gene>
<proteinExistence type="predicted"/>
<dbReference type="EMBL" id="HM071924">
    <property type="protein sequence ID" value="ADI55480.1"/>
    <property type="molecule type" value="Genomic_DNA"/>
</dbReference>
<dbReference type="Pfam" id="PF07921">
    <property type="entry name" value="Fibritin_C"/>
    <property type="match status" value="1"/>
</dbReference>
<accession>D7RMG4</accession>
<name>D7RMG4_9CAUD</name>
<dbReference type="Gene3D" id="1.20.5.320">
    <property type="entry name" value="6-Phosphogluconate Dehydrogenase, domain 3"/>
    <property type="match status" value="3"/>
</dbReference>
<dbReference type="SUPFAM" id="SSF57997">
    <property type="entry name" value="Tropomyosin"/>
    <property type="match status" value="1"/>
</dbReference>
<feature type="domain" description="Fibritin C-terminal" evidence="1">
    <location>
        <begin position="396"/>
        <end position="475"/>
    </location>
</feature>
<protein>
    <submittedName>
        <fullName evidence="2">Wac fibritin neck whiskers protein</fullName>
    </submittedName>
</protein>
<organism evidence="2 3">
    <name type="scientific">Escherichia phage IME08</name>
    <dbReference type="NCBI Taxonomy" id="698728"/>
    <lineage>
        <taxon>Viruses</taxon>
        <taxon>Duplodnaviria</taxon>
        <taxon>Heunggongvirae</taxon>
        <taxon>Uroviricota</taxon>
        <taxon>Caudoviricetes</taxon>
        <taxon>Pantevenvirales</taxon>
        <taxon>Straboviridae</taxon>
        <taxon>Tevenvirinae</taxon>
        <taxon>Dhakavirus</taxon>
        <taxon>Dhakavirus ime08</taxon>
    </lineage>
</organism>
<sequence>MVTKTVLGLCPSYSLLKLLKEIKMIDKLSIKELPFVDGVPDASQERIRWIRNGECIEGATTKYGHDGNLNAPALGVQTNVVRLEENSIASKDKINELVDNVNLINEALDISTDTAVIQQIEKNRVDILAVDEKASETKQELGDLTVNFNFLEEDVGYYGPSLDGPYLTVRENINLLKSEIGHYANQDINSQPLPPGETSEATGMKRRIMDNTSAIVDHSQRIDTLEKNYEDSDVGQLGLKINEIREELGPHIDTVGKQPAYTRISALETAAESFNESIDSIKTSIGFDKGSIDTRVSTLETKTSTLENTVNNGLVPRVTAVETAIGTADTPTSINGRLGGLRTDVNELKNIVGDSSSEGLRFQVSDIDRKIGADVSPAAGTINKRLNDLTTQGNTSASTIQDLQAEIGNNQTGIKGSILKITNQIEGTNPNGSTVEERGLINSVKGLEAQMPTKLGEAPADGKLYGRKDSAWSEIIDGTTEIDAVKASLLVTDGKVSALTARVDSNDTSISSLDTRTGALNTSVGEIKADIVLLKSKDTEQDSRITALEESDVTVNGKITALESKTDTTDSDVTALALDVSSIESQLTPIKADITKNKGDIVTLTGRVAANEGEITDIKLDTAKIAPLTTRVTTAEGKIATLETGLAAVKVESDKVAGINTRLGTAEGKITTLETGLDDVKVESDKVAGIDTRLGVVEVESGKVAGINTRLGVVEGEVSTLETGLAAVKVESDKVAGINTRLGTVEGKVGTLETGLAAVKVESDKVADLGTRLTAAEGKITALETELAKRPPVAPAADGLPYVLVDNAWVLLSDFVTLNSAP</sequence>
<dbReference type="GeneID" id="9384461"/>
<dbReference type="Proteomes" id="UP000201129">
    <property type="component" value="Segment"/>
</dbReference>
<dbReference type="SUPFAM" id="SSF58046">
    <property type="entry name" value="Fibritin"/>
    <property type="match status" value="3"/>
</dbReference>
<evidence type="ECO:0000259" key="1">
    <source>
        <dbReference type="Pfam" id="PF07921"/>
    </source>
</evidence>
<dbReference type="Gene3D" id="1.20.5.340">
    <property type="match status" value="2"/>
</dbReference>
<dbReference type="PRINTS" id="PR01880">
    <property type="entry name" value="FIBRITIN"/>
</dbReference>
<evidence type="ECO:0000313" key="3">
    <source>
        <dbReference type="Proteomes" id="UP000201129"/>
    </source>
</evidence>
<reference evidence="2 3" key="1">
    <citation type="journal article" date="2011" name="Arch. Virol.">
        <title>The complete genome sequence of a novel T4-like bacteriophage, IME08.</title>
        <authorList>
            <person name="Jiang H."/>
            <person name="Jiang X."/>
            <person name="Wang S."/>
            <person name="Li C."/>
            <person name="Chen B."/>
            <person name="An X."/>
            <person name="Mi Z."/>
            <person name="Chen J."/>
            <person name="Tong Y."/>
        </authorList>
    </citation>
    <scope>NUCLEOTIDE SEQUENCE [LARGE SCALE GENOMIC DNA]</scope>
</reference>
<dbReference type="OrthoDB" id="1553at10239"/>
<dbReference type="Gene3D" id="6.20.230.10">
    <property type="match status" value="1"/>
</dbReference>
<keyword evidence="3" id="KW-1185">Reference proteome</keyword>
<dbReference type="RefSeq" id="YP_003734301.1">
    <property type="nucleotide sequence ID" value="NC_014260.1"/>
</dbReference>
<reference evidence="2 3" key="2">
    <citation type="journal article" date="2011" name="Virol. J.">
        <title>Sequence characteristics of T4-like bacteriophage IME08 benome termini revealed by high throughput sequencing.</title>
        <authorList>
            <person name="Jiang X."/>
            <person name="Jiang H."/>
            <person name="Li C."/>
            <person name="Wang S."/>
            <person name="Mi Z."/>
            <person name="An X."/>
            <person name="Chen J."/>
            <person name="Tong Y."/>
        </authorList>
    </citation>
    <scope>NUCLEOTIDE SEQUENCE [LARGE SCALE GENOMIC DNA]</scope>
</reference>
<evidence type="ECO:0000313" key="2">
    <source>
        <dbReference type="EMBL" id="ADI55480.1"/>
    </source>
</evidence>
<dbReference type="KEGG" id="vg:9384461"/>
<dbReference type="InterPro" id="IPR012473">
    <property type="entry name" value="Fibritin_C"/>
</dbReference>